<dbReference type="Proteomes" id="UP000198287">
    <property type="component" value="Unassembled WGS sequence"/>
</dbReference>
<dbReference type="PANTHER" id="PTHR47642:SF5">
    <property type="entry name" value="ATP-DEPENDENT DNA HELICASE"/>
    <property type="match status" value="1"/>
</dbReference>
<evidence type="ECO:0000259" key="4">
    <source>
        <dbReference type="Pfam" id="PF14214"/>
    </source>
</evidence>
<dbReference type="STRING" id="158441.A0A226EKA0"/>
<evidence type="ECO:0000313" key="6">
    <source>
        <dbReference type="EMBL" id="OXA58143.1"/>
    </source>
</evidence>
<keyword evidence="1" id="KW-0234">DNA repair</keyword>
<dbReference type="EC" id="5.6.2.3" evidence="1"/>
<reference evidence="6 7" key="1">
    <citation type="submission" date="2015-12" db="EMBL/GenBank/DDBJ databases">
        <title>The genome of Folsomia candida.</title>
        <authorList>
            <person name="Faddeeva A."/>
            <person name="Derks M.F."/>
            <person name="Anvar Y."/>
            <person name="Smit S."/>
            <person name="Van Straalen N."/>
            <person name="Roelofs D."/>
        </authorList>
    </citation>
    <scope>NUCLEOTIDE SEQUENCE [LARGE SCALE GENOMIC DNA]</scope>
    <source>
        <strain evidence="6 7">VU population</strain>
        <tissue evidence="6">Whole body</tissue>
    </source>
</reference>
<dbReference type="InterPro" id="IPR010285">
    <property type="entry name" value="DNA_helicase_pif1-like_DEAD"/>
</dbReference>
<keyword evidence="1" id="KW-0378">Hydrolase</keyword>
<dbReference type="GO" id="GO:0006310">
    <property type="term" value="P:DNA recombination"/>
    <property type="evidence" value="ECO:0007669"/>
    <property type="project" value="UniProtKB-KW"/>
</dbReference>
<feature type="domain" description="DUF6570" evidence="5">
    <location>
        <begin position="128"/>
        <end position="256"/>
    </location>
</feature>
<dbReference type="Pfam" id="PF14214">
    <property type="entry name" value="Helitron_like_N"/>
    <property type="match status" value="1"/>
</dbReference>
<dbReference type="GO" id="GO:0016887">
    <property type="term" value="F:ATP hydrolysis activity"/>
    <property type="evidence" value="ECO:0007669"/>
    <property type="project" value="RHEA"/>
</dbReference>
<sequence length="1791" mass="202949">MPSRQRKLRKYKYDIANKCKIQKDTKTIQEESIDVEKMEIDPTEVELALSPHQQLFIRNINQVANRTCFICNRLWYDKGIRVLSVTEGIRRVLGSVANRYDSNTLEHLVPTTGDQIDCCHRCHDNLNKGKVPATAMVNHMYVPESPNVISILTDVEARMVSRAKAFLKIHKLSRGRGQVALQGQVIHFAQSVEEVQEQLRLGPNTSNGTIIVTESVGDFPHSSIFDIRPQVLREALEWLLINNPGYSKVTMEEFNLDGIRLEDAVVAQNEGDSYPTPDVTDRKGRPRIEGGYVPIPRKPWMMAMRLSFCQTSKRFLKAGTGGKQCTAMSAAAVAYAAVKSPGTWTIQDGDRMLTAGDYYYQKCRNRIIERNATNGEGRAQIVAYDYLNPDEIEGQIANVFGKSVSISLVDGGIVFYAAFERWMAEVEDYAKRALASAIEDFVSSNSDYALITGGQYTMGLSKSDGHLYYFDSHARTQQGMISNAATQQALILKLRQCQESYHHLCKIVNNNCVQSLNAAVLTVTPLNITIREDINSPSEVEEIDNPNDMHAAFGDEAQEDCLIHNIDFLEPRLDRFGQSREEQLQEDVTDLVCTSSCNLQENVNLHRTAAPPINVRYEIHLEEKCFIQCFPHGQYGLDENRDQDHAAKLTPHAYFATRVMSADRRFRRNDYLFYALSRSEQSIMDSKIAVCANMKFQDQENENAPVAENIHLYMSAIRGSKSYWKKYTGDIMAMVTRLGPPTFFLTVSTDDIGSADILTAMWRASRDEPVPANIQNLPYDERRELLNSNPVAAARHFNLRTQELIKLLTNDPTIFGKPVVDYTFRVEFQDRGSPHLHSLIWVENPPDFATTEGIEFIDANVSCSLHGETEIGDLVRRYQTHKNTPTCFKKGSTCRFGFPRPVMAETSLTLDEDSRTRGRGIILRRNEDEMWINNYHPKLLWLLRCNMDIQPVLGVAAVALYIAKYIGKNEPETFREDIRRTIQTLREGNHPIRYQMEKVSRILLNRRTLSSQECAARMCNIPMRFSSRSFVFVPTFRPWDRIRMLRKDAFLNGDEVKFASNIIDKYCERPDDLGNICLFEFASKYQPCRSYVQPDEDLVEGFEEEILRRQRGSRAFYLRDRSMGMWKKRETFSIVKSPSFHSDTDAANFIYAHILLYIPFRNEEVELLIPGESVQETYERRKSDMRTNEDFHLIRPEMATALEAAIDKISHDRDAQLQNDLAEDDHFLYFPDVDNASNVLMAPGDEYQIPFMDEESFETELAKMNPDQKEIYDLIQQCLDDQGRVQLKLFITGAGGTGKSFLISLLTNLIPIKEGGPGLDGVVLAAPTGVAALNINGQTLHRTFHLAVEAGSVPHYAKLGAQMLQRMREKFRNVEWIILDEVSMISYEVFRQIDHRLCDCFDSEMPFGGKNVICVGDLFQLEPVNGHCIYETPRFYLGEANIWHAFEFRELTVNMRQVNDPLLRICNHLREANLTSEDLEILRTRELKDANPLEPKMKDMQEKFKNSIRIYATRAQVASYNRLRTRQLRDDKSINVYTIRARDTFNSGPNVGCQAPLSRSSRDSNKCGGFPASIQLAAGSRIMVIRNSTTTRYLVNGSMGTVVGFTWNMLAREQHRSGDLPATVQVKFDDPRICGNSDGIFDLRPEDVVYNNGRGGEEIRRRMLPIVLCWAVTVHKVQGITVDTAVIYLGPELFAHGQAYVALSRVRTLDGVAILQQDDTKLCQELNQKLAFPAEKAAPAANDKAAPAANDKPAPAATVIKPAANQASASADQVPNKAPASSAGYYYYPAA</sequence>
<keyword evidence="1 6" id="KW-0347">Helicase</keyword>
<dbReference type="InterPro" id="IPR025476">
    <property type="entry name" value="Helitron_helicase-like"/>
</dbReference>
<dbReference type="Gene3D" id="3.40.50.300">
    <property type="entry name" value="P-loop containing nucleotide triphosphate hydrolases"/>
    <property type="match status" value="1"/>
</dbReference>
<keyword evidence="1" id="KW-0227">DNA damage</keyword>
<gene>
    <name evidence="6" type="ORF">Fcan01_06815</name>
</gene>
<name>A0A226EKA0_FOLCA</name>
<keyword evidence="1" id="KW-0547">Nucleotide-binding</keyword>
<keyword evidence="1" id="KW-0067">ATP-binding</keyword>
<evidence type="ECO:0000313" key="7">
    <source>
        <dbReference type="Proteomes" id="UP000198287"/>
    </source>
</evidence>
<evidence type="ECO:0000256" key="2">
    <source>
        <dbReference type="SAM" id="MobiDB-lite"/>
    </source>
</evidence>
<dbReference type="GO" id="GO:0006281">
    <property type="term" value="P:DNA repair"/>
    <property type="evidence" value="ECO:0007669"/>
    <property type="project" value="UniProtKB-KW"/>
</dbReference>
<dbReference type="Gene3D" id="3.90.70.120">
    <property type="match status" value="1"/>
</dbReference>
<dbReference type="InterPro" id="IPR046700">
    <property type="entry name" value="DUF6570"/>
</dbReference>
<dbReference type="GO" id="GO:0000723">
    <property type="term" value="P:telomere maintenance"/>
    <property type="evidence" value="ECO:0007669"/>
    <property type="project" value="InterPro"/>
</dbReference>
<proteinExistence type="inferred from homology"/>
<keyword evidence="1" id="KW-0233">DNA recombination</keyword>
<organism evidence="6 7">
    <name type="scientific">Folsomia candida</name>
    <name type="common">Springtail</name>
    <dbReference type="NCBI Taxonomy" id="158441"/>
    <lineage>
        <taxon>Eukaryota</taxon>
        <taxon>Metazoa</taxon>
        <taxon>Ecdysozoa</taxon>
        <taxon>Arthropoda</taxon>
        <taxon>Hexapoda</taxon>
        <taxon>Collembola</taxon>
        <taxon>Entomobryomorpha</taxon>
        <taxon>Isotomoidea</taxon>
        <taxon>Isotomidae</taxon>
        <taxon>Proisotominae</taxon>
        <taxon>Folsomia</taxon>
    </lineage>
</organism>
<feature type="domain" description="Helitron helicase-like" evidence="4">
    <location>
        <begin position="679"/>
        <end position="840"/>
    </location>
</feature>
<dbReference type="PANTHER" id="PTHR47642">
    <property type="entry name" value="ATP-DEPENDENT DNA HELICASE"/>
    <property type="match status" value="1"/>
</dbReference>
<dbReference type="EMBL" id="LNIX01000003">
    <property type="protein sequence ID" value="OXA58143.1"/>
    <property type="molecule type" value="Genomic_DNA"/>
</dbReference>
<dbReference type="SUPFAM" id="SSF52540">
    <property type="entry name" value="P-loop containing nucleoside triphosphate hydrolases"/>
    <property type="match status" value="2"/>
</dbReference>
<dbReference type="OrthoDB" id="6141723at2759"/>
<dbReference type="CDD" id="cd18809">
    <property type="entry name" value="SF1_C_RecD"/>
    <property type="match status" value="1"/>
</dbReference>
<comment type="similarity">
    <text evidence="1">Belongs to the helicase family.</text>
</comment>
<dbReference type="InterPro" id="IPR051055">
    <property type="entry name" value="PIF1_helicase"/>
</dbReference>
<keyword evidence="7" id="KW-1185">Reference proteome</keyword>
<feature type="domain" description="DNA helicase Pif1-like DEAD-box helicase" evidence="3">
    <location>
        <begin position="1264"/>
        <end position="1460"/>
    </location>
</feature>
<accession>A0A226EKA0</accession>
<comment type="cofactor">
    <cofactor evidence="1">
        <name>Mg(2+)</name>
        <dbReference type="ChEBI" id="CHEBI:18420"/>
    </cofactor>
</comment>
<evidence type="ECO:0000259" key="5">
    <source>
        <dbReference type="Pfam" id="PF20209"/>
    </source>
</evidence>
<comment type="caution">
    <text evidence="6">The sequence shown here is derived from an EMBL/GenBank/DDBJ whole genome shotgun (WGS) entry which is preliminary data.</text>
</comment>
<dbReference type="Pfam" id="PF05970">
    <property type="entry name" value="PIF1"/>
    <property type="match status" value="1"/>
</dbReference>
<evidence type="ECO:0000259" key="3">
    <source>
        <dbReference type="Pfam" id="PF05970"/>
    </source>
</evidence>
<dbReference type="InterPro" id="IPR027417">
    <property type="entry name" value="P-loop_NTPase"/>
</dbReference>
<evidence type="ECO:0000256" key="1">
    <source>
        <dbReference type="RuleBase" id="RU363044"/>
    </source>
</evidence>
<protein>
    <recommendedName>
        <fullName evidence="1">ATP-dependent DNA helicase</fullName>
        <ecNumber evidence="1">5.6.2.3</ecNumber>
    </recommendedName>
</protein>
<feature type="compositionally biased region" description="Low complexity" evidence="2">
    <location>
        <begin position="1741"/>
        <end position="1757"/>
    </location>
</feature>
<dbReference type="GO" id="GO:0005524">
    <property type="term" value="F:ATP binding"/>
    <property type="evidence" value="ECO:0007669"/>
    <property type="project" value="UniProtKB-KW"/>
</dbReference>
<dbReference type="Pfam" id="PF20209">
    <property type="entry name" value="DUF6570"/>
    <property type="match status" value="1"/>
</dbReference>
<dbReference type="GO" id="GO:0043139">
    <property type="term" value="F:5'-3' DNA helicase activity"/>
    <property type="evidence" value="ECO:0007669"/>
    <property type="project" value="UniProtKB-EC"/>
</dbReference>
<feature type="region of interest" description="Disordered" evidence="2">
    <location>
        <begin position="1741"/>
        <end position="1761"/>
    </location>
</feature>
<comment type="catalytic activity">
    <reaction evidence="1">
        <text>ATP + H2O = ADP + phosphate + H(+)</text>
        <dbReference type="Rhea" id="RHEA:13065"/>
        <dbReference type="ChEBI" id="CHEBI:15377"/>
        <dbReference type="ChEBI" id="CHEBI:15378"/>
        <dbReference type="ChEBI" id="CHEBI:30616"/>
        <dbReference type="ChEBI" id="CHEBI:43474"/>
        <dbReference type="ChEBI" id="CHEBI:456216"/>
        <dbReference type="EC" id="5.6.2.3"/>
    </reaction>
</comment>